<dbReference type="Pfam" id="PF02771">
    <property type="entry name" value="Acyl-CoA_dh_N"/>
    <property type="match status" value="1"/>
</dbReference>
<gene>
    <name evidence="5" type="ORF">WS90_36375</name>
</gene>
<dbReference type="InterPro" id="IPR036250">
    <property type="entry name" value="AcylCo_DH-like_C"/>
</dbReference>
<feature type="domain" description="Acyl-CoA dehydrogenase/oxidase N-terminal" evidence="3">
    <location>
        <begin position="39"/>
        <end position="136"/>
    </location>
</feature>
<name>A0A103UCZ5_BURCE</name>
<evidence type="ECO:0000259" key="4">
    <source>
        <dbReference type="Pfam" id="PF08028"/>
    </source>
</evidence>
<dbReference type="InterPro" id="IPR046373">
    <property type="entry name" value="Acyl-CoA_Oxase/DH_mid-dom_sf"/>
</dbReference>
<feature type="domain" description="Acyl-CoA dehydrogenase C-terminal" evidence="4">
    <location>
        <begin position="275"/>
        <end position="402"/>
    </location>
</feature>
<protein>
    <submittedName>
        <fullName evidence="5">Acyl-CoA dehydrogenase</fullName>
    </submittedName>
</protein>
<evidence type="ECO:0000313" key="6">
    <source>
        <dbReference type="Proteomes" id="UP000069001"/>
    </source>
</evidence>
<dbReference type="GO" id="GO:0003995">
    <property type="term" value="F:acyl-CoA dehydrogenase activity"/>
    <property type="evidence" value="ECO:0007669"/>
    <property type="project" value="TreeGrafter"/>
</dbReference>
<sequence length="427" mass="46686">MSTIQTSQCMTREMTDERTLQEGNSAGHDAIALDESVVEHEQLIAKAAEVASVLAEESRAADAGRRLTERAVTALTEAGLMRLFTPRRLGGYEAGPATLFDVCYELGRGCCSASWVTSVLNMGNYMIAHFPESTQDDVWGGNRDTRTALIIAPSRAQVERVDGGVVVTGEWAYASGSLHAEWIGALIPKGVDADDETINLVLMPMNELEVRDSWHITGMRGTGSNTVVANRLFIPRHRVTPYAPIVQGRSRLPSERHRLYSGAFSGLLSIGLLGPQLGAIVTALELVRDQAHERRVASSTFKSQAVSPAFQTDLAEASMMIDGAQLHARRIVETVEHHALAGVLPDEVTRSRFRMESTRVTRLCREAIDRLMTAYGSAAFMESNPLQLIWRDLNVASRHAGFGMGIPQLVYGRALVGLDPREISYLV</sequence>
<evidence type="ECO:0000313" key="5">
    <source>
        <dbReference type="EMBL" id="KVK89348.1"/>
    </source>
</evidence>
<dbReference type="GO" id="GO:0050660">
    <property type="term" value="F:flavin adenine dinucleotide binding"/>
    <property type="evidence" value="ECO:0007669"/>
    <property type="project" value="InterPro"/>
</dbReference>
<dbReference type="EMBL" id="LOYH01000002">
    <property type="protein sequence ID" value="KVK89348.1"/>
    <property type="molecule type" value="Genomic_DNA"/>
</dbReference>
<dbReference type="Proteomes" id="UP000069001">
    <property type="component" value="Unassembled WGS sequence"/>
</dbReference>
<accession>A0A103UCZ5</accession>
<comment type="caution">
    <text evidence="5">The sequence shown here is derived from an EMBL/GenBank/DDBJ whole genome shotgun (WGS) entry which is preliminary data.</text>
</comment>
<dbReference type="GO" id="GO:0016712">
    <property type="term" value="F:oxidoreductase activity, acting on paired donors, with incorporation or reduction of molecular oxygen, reduced flavin or flavoprotein as one donor, and incorporation of one atom of oxygen"/>
    <property type="evidence" value="ECO:0007669"/>
    <property type="project" value="TreeGrafter"/>
</dbReference>
<dbReference type="PANTHER" id="PTHR48083:SF19">
    <property type="entry name" value="FLAVIN-DEPENDENT MONOOXYGENASE, OXYGENASE SUBUNIT HSAA"/>
    <property type="match status" value="1"/>
</dbReference>
<keyword evidence="1" id="KW-0560">Oxidoreductase</keyword>
<dbReference type="InterPro" id="IPR050741">
    <property type="entry name" value="Acyl-CoA_dehydrogenase"/>
</dbReference>
<dbReference type="InterPro" id="IPR013107">
    <property type="entry name" value="Acyl-CoA_DH_C"/>
</dbReference>
<dbReference type="AlphaFoldDB" id="A0A103UCZ5"/>
<dbReference type="PANTHER" id="PTHR48083">
    <property type="entry name" value="MEDIUM-CHAIN SPECIFIC ACYL-COA DEHYDROGENASE, MITOCHONDRIAL-RELATED"/>
    <property type="match status" value="1"/>
</dbReference>
<dbReference type="Gene3D" id="1.20.140.10">
    <property type="entry name" value="Butyryl-CoA Dehydrogenase, subunit A, domain 3"/>
    <property type="match status" value="1"/>
</dbReference>
<dbReference type="PIRSF" id="PIRSF016578">
    <property type="entry name" value="HsaA"/>
    <property type="match status" value="1"/>
</dbReference>
<dbReference type="InterPro" id="IPR037069">
    <property type="entry name" value="AcylCoA_DH/ox_N_sf"/>
</dbReference>
<dbReference type="InterPro" id="IPR013786">
    <property type="entry name" value="AcylCoA_DH/ox_N"/>
</dbReference>
<dbReference type="Gene3D" id="1.10.540.10">
    <property type="entry name" value="Acyl-CoA dehydrogenase/oxidase, N-terminal domain"/>
    <property type="match status" value="1"/>
</dbReference>
<dbReference type="GO" id="GO:0033539">
    <property type="term" value="P:fatty acid beta-oxidation using acyl-CoA dehydrogenase"/>
    <property type="evidence" value="ECO:0007669"/>
    <property type="project" value="TreeGrafter"/>
</dbReference>
<dbReference type="Pfam" id="PF08028">
    <property type="entry name" value="Acyl-CoA_dh_2"/>
    <property type="match status" value="1"/>
</dbReference>
<organism evidence="5 6">
    <name type="scientific">Burkholderia cepacia</name>
    <name type="common">Pseudomonas cepacia</name>
    <dbReference type="NCBI Taxonomy" id="292"/>
    <lineage>
        <taxon>Bacteria</taxon>
        <taxon>Pseudomonadati</taxon>
        <taxon>Pseudomonadota</taxon>
        <taxon>Betaproteobacteria</taxon>
        <taxon>Burkholderiales</taxon>
        <taxon>Burkholderiaceae</taxon>
        <taxon>Burkholderia</taxon>
        <taxon>Burkholderia cepacia complex</taxon>
    </lineage>
</organism>
<proteinExistence type="inferred from homology"/>
<comment type="similarity">
    <text evidence="2">Belongs to the HpaH/HsaA monooxygenase family.</text>
</comment>
<reference evidence="5 6" key="1">
    <citation type="submission" date="2015-11" db="EMBL/GenBank/DDBJ databases">
        <title>Expanding the genomic diversity of Burkholderia species for the development of highly accurate diagnostics.</title>
        <authorList>
            <person name="Sahl J."/>
            <person name="Keim P."/>
            <person name="Wagner D."/>
        </authorList>
    </citation>
    <scope>NUCLEOTIDE SEQUENCE [LARGE SCALE GENOMIC DNA]</scope>
    <source>
        <strain evidence="5 6">MSMB1302</strain>
    </source>
</reference>
<evidence type="ECO:0000256" key="1">
    <source>
        <dbReference type="ARBA" id="ARBA00023002"/>
    </source>
</evidence>
<dbReference type="SUPFAM" id="SSF47203">
    <property type="entry name" value="Acyl-CoA dehydrogenase C-terminal domain-like"/>
    <property type="match status" value="1"/>
</dbReference>
<dbReference type="GO" id="GO:0005737">
    <property type="term" value="C:cytoplasm"/>
    <property type="evidence" value="ECO:0007669"/>
    <property type="project" value="TreeGrafter"/>
</dbReference>
<evidence type="ECO:0000256" key="2">
    <source>
        <dbReference type="ARBA" id="ARBA00049661"/>
    </source>
</evidence>
<evidence type="ECO:0000259" key="3">
    <source>
        <dbReference type="Pfam" id="PF02771"/>
    </source>
</evidence>
<dbReference type="Gene3D" id="2.40.110.10">
    <property type="entry name" value="Butyryl-CoA Dehydrogenase, subunit A, domain 2"/>
    <property type="match status" value="1"/>
</dbReference>
<dbReference type="SUPFAM" id="SSF56645">
    <property type="entry name" value="Acyl-CoA dehydrogenase NM domain-like"/>
    <property type="match status" value="1"/>
</dbReference>
<dbReference type="InterPro" id="IPR009100">
    <property type="entry name" value="AcylCoA_DH/oxidase_NM_dom_sf"/>
</dbReference>